<dbReference type="AlphaFoldDB" id="A0AAE3SXL1"/>
<dbReference type="SUPFAM" id="SSF53474">
    <property type="entry name" value="alpha/beta-Hydrolases"/>
    <property type="match status" value="1"/>
</dbReference>
<dbReference type="GO" id="GO:0016747">
    <property type="term" value="F:acyltransferase activity, transferring groups other than amino-acyl groups"/>
    <property type="evidence" value="ECO:0007669"/>
    <property type="project" value="TreeGrafter"/>
</dbReference>
<dbReference type="InterPro" id="IPR000801">
    <property type="entry name" value="Esterase-like"/>
</dbReference>
<dbReference type="Gene3D" id="3.40.50.1820">
    <property type="entry name" value="alpha/beta hydrolase"/>
    <property type="match status" value="1"/>
</dbReference>
<evidence type="ECO:0000313" key="2">
    <source>
        <dbReference type="Proteomes" id="UP001208771"/>
    </source>
</evidence>
<organism evidence="1 2">
    <name type="scientific">Ectorhizobium quercum</name>
    <dbReference type="NCBI Taxonomy" id="2965071"/>
    <lineage>
        <taxon>Bacteria</taxon>
        <taxon>Pseudomonadati</taxon>
        <taxon>Pseudomonadota</taxon>
        <taxon>Alphaproteobacteria</taxon>
        <taxon>Hyphomicrobiales</taxon>
        <taxon>Rhizobiaceae</taxon>
        <taxon>Ectorhizobium</taxon>
    </lineage>
</organism>
<sequence length="311" mass="33796">MAWADGADAGTLTELAVRSNALDADLPVIVYQPDGPPPADGWPVLYLLHGHDGNEKSWRDLGDIRQTLDRLIGENAIRPLLVVMPGVSNSWYVDSAAVGGPGDFETAVTHDLRRYVEANFSARKDRAGRAIAGLSMGGFGALHLAYAHDDLYGAVASMSGAIWQNVPASDLDKTPDELKLIQDSAFFHRVDRTTVTGGVVLPSTGDHFSGSFGTPFDARLFNEKNVFTLVAQHIAEEEDIPATFLTVGDDDGFHLWRGAVALHDTLQAGGRTSELRITDGDHVWSVWKTSIVDVLAFIDSRWDKTETVTRN</sequence>
<accession>A0AAE3SXL1</accession>
<dbReference type="InterPro" id="IPR050583">
    <property type="entry name" value="Mycobacterial_A85_antigen"/>
</dbReference>
<dbReference type="PANTHER" id="PTHR48098">
    <property type="entry name" value="ENTEROCHELIN ESTERASE-RELATED"/>
    <property type="match status" value="1"/>
</dbReference>
<name>A0AAE3SXL1_9HYPH</name>
<dbReference type="Pfam" id="PF00756">
    <property type="entry name" value="Esterase"/>
    <property type="match status" value="1"/>
</dbReference>
<proteinExistence type="predicted"/>
<comment type="caution">
    <text evidence="1">The sequence shown here is derived from an EMBL/GenBank/DDBJ whole genome shotgun (WGS) entry which is preliminary data.</text>
</comment>
<keyword evidence="2" id="KW-1185">Reference proteome</keyword>
<dbReference type="RefSeq" id="WP_306413415.1">
    <property type="nucleotide sequence ID" value="NZ_JANFPI010000012.1"/>
</dbReference>
<evidence type="ECO:0000313" key="1">
    <source>
        <dbReference type="EMBL" id="MCX8999893.1"/>
    </source>
</evidence>
<gene>
    <name evidence="1" type="ORF">NOF55_22570</name>
</gene>
<dbReference type="Proteomes" id="UP001208771">
    <property type="component" value="Unassembled WGS sequence"/>
</dbReference>
<protein>
    <submittedName>
        <fullName evidence="1">Esterase family protein</fullName>
    </submittedName>
</protein>
<dbReference type="PANTHER" id="PTHR48098:SF1">
    <property type="entry name" value="DIACYLGLYCEROL ACYLTRANSFERASE_MYCOLYLTRANSFERASE AG85A"/>
    <property type="match status" value="1"/>
</dbReference>
<dbReference type="InterPro" id="IPR029058">
    <property type="entry name" value="AB_hydrolase_fold"/>
</dbReference>
<reference evidence="1" key="1">
    <citation type="submission" date="2022-07" db="EMBL/GenBank/DDBJ databases">
        <title>Ectorhizobium quercum gen.nov., sp. nov.</title>
        <authorList>
            <person name="Ma T."/>
            <person name="Li Y."/>
        </authorList>
    </citation>
    <scope>NUCLEOTIDE SEQUENCE</scope>
    <source>
        <strain evidence="1">BDR2-2</strain>
    </source>
</reference>
<dbReference type="EMBL" id="JANFPI010000012">
    <property type="protein sequence ID" value="MCX8999893.1"/>
    <property type="molecule type" value="Genomic_DNA"/>
</dbReference>